<dbReference type="Pfam" id="PF00496">
    <property type="entry name" value="SBP_bac_5"/>
    <property type="match status" value="1"/>
</dbReference>
<dbReference type="InterPro" id="IPR030678">
    <property type="entry name" value="Peptide/Ni-bd"/>
</dbReference>
<dbReference type="PROSITE" id="PS51257">
    <property type="entry name" value="PROKAR_LIPOPROTEIN"/>
    <property type="match status" value="1"/>
</dbReference>
<evidence type="ECO:0000256" key="2">
    <source>
        <dbReference type="ARBA" id="ARBA00005695"/>
    </source>
</evidence>
<dbReference type="InterPro" id="IPR039424">
    <property type="entry name" value="SBP_5"/>
</dbReference>
<evidence type="ECO:0000256" key="1">
    <source>
        <dbReference type="ARBA" id="ARBA00004418"/>
    </source>
</evidence>
<keyword evidence="3 4" id="KW-0732">Signal</keyword>
<feature type="chain" id="PRO_5022707279" evidence="4">
    <location>
        <begin position="30"/>
        <end position="540"/>
    </location>
</feature>
<dbReference type="AlphaFoldDB" id="A0A5C8PRL0"/>
<name>A0A5C8PRL0_9HYPH</name>
<proteinExistence type="inferred from homology"/>
<sequence length="540" mass="60667">MVTRRRTWLAGILSAAACVLIVATGNALAQEKPRYGGELVFPVPSEPPSYDAHREQTFGVIHPVAPHYNGLLRFDPTDPTGTKPAPDLAESWTVSSDGLVYTFKLRQGVKFHDGNEMTSKDVKASYDKIIFPPEGVVSDRKGQYGVVKAVEAPDPYTVVFRLKWPTVSFLGSLASPWNWIYRADILAKDPHWYETHINGTGPFLFVEHVKGSHWVGKRNPDYWDKGKPYLDGYRALFIKSSAAQVAAVRGERAHIQFRGFTPADRDTLKAALGDKITVAEAPWDCLLMVVPNQQKKPFGDKRVRRALTLALDRYAGSKALSRIAIVKEVAGVQVPGTPYATPPDELAKLAGYGKDINAARDEARKLLKEAGAEGLSFTFTNRGVPMPYEPVAVWLIDQWRQIGVTVKQEVVEAAAYYTTLKKGEFDVAMDFQCGYTVEPDLDLYKFTSRSKNPSNYGFYEDPVLDDLYEKQSRATDVEARKKFVRAFEKRLLDEEAHYLMTLQWHRIIPHSSKVKGWQITPSHYLNNMLDTVWLTDGPTH</sequence>
<comment type="caution">
    <text evidence="6">The sequence shown here is derived from an EMBL/GenBank/DDBJ whole genome shotgun (WGS) entry which is preliminary data.</text>
</comment>
<protein>
    <submittedName>
        <fullName evidence="6">ABC transporter substrate-binding protein</fullName>
    </submittedName>
</protein>
<dbReference type="PANTHER" id="PTHR30290">
    <property type="entry name" value="PERIPLASMIC BINDING COMPONENT OF ABC TRANSPORTER"/>
    <property type="match status" value="1"/>
</dbReference>
<reference evidence="6 7" key="1">
    <citation type="submission" date="2019-06" db="EMBL/GenBank/DDBJ databases">
        <title>New taxonomy in bacterial strain CC-CFT640, isolated from vineyard.</title>
        <authorList>
            <person name="Lin S.-Y."/>
            <person name="Tsai C.-F."/>
            <person name="Young C.-C."/>
        </authorList>
    </citation>
    <scope>NUCLEOTIDE SEQUENCE [LARGE SCALE GENOMIC DNA]</scope>
    <source>
        <strain evidence="6 7">CC-CFT640</strain>
    </source>
</reference>
<evidence type="ECO:0000313" key="7">
    <source>
        <dbReference type="Proteomes" id="UP000321638"/>
    </source>
</evidence>
<dbReference type="GO" id="GO:0030288">
    <property type="term" value="C:outer membrane-bounded periplasmic space"/>
    <property type="evidence" value="ECO:0007669"/>
    <property type="project" value="UniProtKB-ARBA"/>
</dbReference>
<dbReference type="EMBL" id="VDUZ01000006">
    <property type="protein sequence ID" value="TXL78814.1"/>
    <property type="molecule type" value="Genomic_DNA"/>
</dbReference>
<accession>A0A5C8PRL0</accession>
<dbReference type="SUPFAM" id="SSF53850">
    <property type="entry name" value="Periplasmic binding protein-like II"/>
    <property type="match status" value="1"/>
</dbReference>
<feature type="domain" description="Solute-binding protein family 5" evidence="5">
    <location>
        <begin position="83"/>
        <end position="451"/>
    </location>
</feature>
<dbReference type="OrthoDB" id="9803988at2"/>
<dbReference type="PIRSF" id="PIRSF002741">
    <property type="entry name" value="MppA"/>
    <property type="match status" value="1"/>
</dbReference>
<dbReference type="GO" id="GO:0043190">
    <property type="term" value="C:ATP-binding cassette (ABC) transporter complex"/>
    <property type="evidence" value="ECO:0007669"/>
    <property type="project" value="InterPro"/>
</dbReference>
<comment type="subcellular location">
    <subcellularLocation>
        <location evidence="1">Periplasm</location>
    </subcellularLocation>
</comment>
<dbReference type="Gene3D" id="3.40.190.10">
    <property type="entry name" value="Periplasmic binding protein-like II"/>
    <property type="match status" value="1"/>
</dbReference>
<dbReference type="GO" id="GO:1904680">
    <property type="term" value="F:peptide transmembrane transporter activity"/>
    <property type="evidence" value="ECO:0007669"/>
    <property type="project" value="TreeGrafter"/>
</dbReference>
<dbReference type="RefSeq" id="WP_147846285.1">
    <property type="nucleotide sequence ID" value="NZ_VDUZ01000006.1"/>
</dbReference>
<evidence type="ECO:0000256" key="3">
    <source>
        <dbReference type="ARBA" id="ARBA00022729"/>
    </source>
</evidence>
<organism evidence="6 7">
    <name type="scientific">Vineibacter terrae</name>
    <dbReference type="NCBI Taxonomy" id="2586908"/>
    <lineage>
        <taxon>Bacteria</taxon>
        <taxon>Pseudomonadati</taxon>
        <taxon>Pseudomonadota</taxon>
        <taxon>Alphaproteobacteria</taxon>
        <taxon>Hyphomicrobiales</taxon>
        <taxon>Vineibacter</taxon>
    </lineage>
</organism>
<dbReference type="Gene3D" id="3.10.105.10">
    <property type="entry name" value="Dipeptide-binding Protein, Domain 3"/>
    <property type="match status" value="1"/>
</dbReference>
<comment type="similarity">
    <text evidence="2">Belongs to the bacterial solute-binding protein 5 family.</text>
</comment>
<evidence type="ECO:0000313" key="6">
    <source>
        <dbReference type="EMBL" id="TXL78814.1"/>
    </source>
</evidence>
<gene>
    <name evidence="6" type="ORF">FHP25_07410</name>
</gene>
<evidence type="ECO:0000256" key="4">
    <source>
        <dbReference type="SAM" id="SignalP"/>
    </source>
</evidence>
<dbReference type="PANTHER" id="PTHR30290:SF38">
    <property type="entry name" value="D,D-DIPEPTIDE-BINDING PERIPLASMIC PROTEIN DDPA-RELATED"/>
    <property type="match status" value="1"/>
</dbReference>
<dbReference type="InterPro" id="IPR000914">
    <property type="entry name" value="SBP_5_dom"/>
</dbReference>
<dbReference type="GO" id="GO:0015833">
    <property type="term" value="P:peptide transport"/>
    <property type="evidence" value="ECO:0007669"/>
    <property type="project" value="TreeGrafter"/>
</dbReference>
<feature type="signal peptide" evidence="4">
    <location>
        <begin position="1"/>
        <end position="29"/>
    </location>
</feature>
<keyword evidence="7" id="KW-1185">Reference proteome</keyword>
<evidence type="ECO:0000259" key="5">
    <source>
        <dbReference type="Pfam" id="PF00496"/>
    </source>
</evidence>
<dbReference type="Proteomes" id="UP000321638">
    <property type="component" value="Unassembled WGS sequence"/>
</dbReference>